<proteinExistence type="predicted"/>
<evidence type="ECO:0000256" key="1">
    <source>
        <dbReference type="SAM" id="Phobius"/>
    </source>
</evidence>
<keyword evidence="1" id="KW-0812">Transmembrane</keyword>
<keyword evidence="1" id="KW-0472">Membrane</keyword>
<dbReference type="RefSeq" id="WP_332865120.1">
    <property type="nucleotide sequence ID" value="NZ_JBAFSM010000018.1"/>
</dbReference>
<protein>
    <submittedName>
        <fullName evidence="2">Uncharacterized protein</fullName>
    </submittedName>
</protein>
<dbReference type="Proteomes" id="UP001328733">
    <property type="component" value="Unassembled WGS sequence"/>
</dbReference>
<organism evidence="2 3">
    <name type="scientific">Pannus brasiliensis CCIBt3594</name>
    <dbReference type="NCBI Taxonomy" id="1427578"/>
    <lineage>
        <taxon>Bacteria</taxon>
        <taxon>Bacillati</taxon>
        <taxon>Cyanobacteriota</taxon>
        <taxon>Cyanophyceae</taxon>
        <taxon>Oscillatoriophycideae</taxon>
        <taxon>Chroococcales</taxon>
        <taxon>Microcystaceae</taxon>
        <taxon>Pannus</taxon>
    </lineage>
</organism>
<keyword evidence="3" id="KW-1185">Reference proteome</keyword>
<accession>A0AAW9QXT0</accession>
<sequence>MFGKPPKEPKPPEVKDLPDVVFPIKQNSPTNESTIENEIVPVPQPEVVTVTEKISQILSPYFIVLVGLFLYDRNGFIGFILISAGVLSIFGFPWNNLPKFIEEIKKFFRSN</sequence>
<evidence type="ECO:0000313" key="3">
    <source>
        <dbReference type="Proteomes" id="UP001328733"/>
    </source>
</evidence>
<dbReference type="AlphaFoldDB" id="A0AAW9QXT0"/>
<reference evidence="2 3" key="1">
    <citation type="submission" date="2024-01" db="EMBL/GenBank/DDBJ databases">
        <title>Genomic insights into the taxonomy and metabolism of the cyanobacterium Pannus brasiliensis CCIBt3594.</title>
        <authorList>
            <person name="Machado M."/>
            <person name="Botero N.B."/>
            <person name="Andreote A.P.D."/>
            <person name="Feitosa A.M.T."/>
            <person name="Popin R."/>
            <person name="Sivonen K."/>
            <person name="Fiore M.F."/>
        </authorList>
    </citation>
    <scope>NUCLEOTIDE SEQUENCE [LARGE SCALE GENOMIC DNA]</scope>
    <source>
        <strain evidence="2 3">CCIBt3594</strain>
    </source>
</reference>
<keyword evidence="1" id="KW-1133">Transmembrane helix</keyword>
<name>A0AAW9QXT0_9CHRO</name>
<evidence type="ECO:0000313" key="2">
    <source>
        <dbReference type="EMBL" id="MEG3437639.1"/>
    </source>
</evidence>
<comment type="caution">
    <text evidence="2">The sequence shown here is derived from an EMBL/GenBank/DDBJ whole genome shotgun (WGS) entry which is preliminary data.</text>
</comment>
<gene>
    <name evidence="2" type="ORF">V0288_10960</name>
</gene>
<feature type="transmembrane region" description="Helical" evidence="1">
    <location>
        <begin position="77"/>
        <end position="97"/>
    </location>
</feature>
<dbReference type="EMBL" id="JBAFSM010000018">
    <property type="protein sequence ID" value="MEG3437639.1"/>
    <property type="molecule type" value="Genomic_DNA"/>
</dbReference>